<dbReference type="Gene3D" id="1.10.110.10">
    <property type="entry name" value="Plant lipid-transfer and hydrophobic proteins"/>
    <property type="match status" value="1"/>
</dbReference>
<accession>A0A0Q3ITF5</accession>
<feature type="signal peptide" evidence="6">
    <location>
        <begin position="1"/>
        <end position="18"/>
    </location>
</feature>
<dbReference type="Proteomes" id="UP000008810">
    <property type="component" value="Chromosome 4"/>
</dbReference>
<organism evidence="8">
    <name type="scientific">Brachypodium distachyon</name>
    <name type="common">Purple false brome</name>
    <name type="synonym">Trachynia distachya</name>
    <dbReference type="NCBI Taxonomy" id="15368"/>
    <lineage>
        <taxon>Eukaryota</taxon>
        <taxon>Viridiplantae</taxon>
        <taxon>Streptophyta</taxon>
        <taxon>Embryophyta</taxon>
        <taxon>Tracheophyta</taxon>
        <taxon>Spermatophyta</taxon>
        <taxon>Magnoliopsida</taxon>
        <taxon>Liliopsida</taxon>
        <taxon>Poales</taxon>
        <taxon>Poaceae</taxon>
        <taxon>BOP clade</taxon>
        <taxon>Pooideae</taxon>
        <taxon>Stipodae</taxon>
        <taxon>Brachypodieae</taxon>
        <taxon>Brachypodium</taxon>
    </lineage>
</organism>
<dbReference type="EMBL" id="CM000883">
    <property type="protein sequence ID" value="KQJ89408.2"/>
    <property type="molecule type" value="Genomic_DNA"/>
</dbReference>
<dbReference type="Pfam" id="PF14368">
    <property type="entry name" value="LTP_2"/>
    <property type="match status" value="1"/>
</dbReference>
<keyword evidence="2 6" id="KW-0732">Signal</keyword>
<evidence type="ECO:0000313" key="10">
    <source>
        <dbReference type="Proteomes" id="UP000008810"/>
    </source>
</evidence>
<evidence type="ECO:0000313" key="9">
    <source>
        <dbReference type="EnsemblPlants" id="KQJ89408"/>
    </source>
</evidence>
<evidence type="ECO:0000259" key="7">
    <source>
        <dbReference type="Pfam" id="PF14368"/>
    </source>
</evidence>
<proteinExistence type="inferred from homology"/>
<evidence type="ECO:0000256" key="5">
    <source>
        <dbReference type="SAM" id="MobiDB-lite"/>
    </source>
</evidence>
<feature type="compositionally biased region" description="Low complexity" evidence="5">
    <location>
        <begin position="234"/>
        <end position="244"/>
    </location>
</feature>
<name>A0A0Q3ITF5_BRADI</name>
<keyword evidence="4" id="KW-0325">Glycoprotein</keyword>
<feature type="domain" description="Bifunctional inhibitor/plant lipid transfer protein/seed storage helical" evidence="7">
    <location>
        <begin position="112"/>
        <end position="206"/>
    </location>
</feature>
<feature type="region of interest" description="Disordered" evidence="5">
    <location>
        <begin position="234"/>
        <end position="255"/>
    </location>
</feature>
<dbReference type="FunCoup" id="A0A0Q3ITF5">
    <property type="interactions" value="466"/>
</dbReference>
<feature type="region of interest" description="Disordered" evidence="5">
    <location>
        <begin position="44"/>
        <end position="96"/>
    </location>
</feature>
<protein>
    <recommendedName>
        <fullName evidence="7">Bifunctional inhibitor/plant lipid transfer protein/seed storage helical domain-containing protein</fullName>
    </recommendedName>
</protein>
<evidence type="ECO:0000256" key="1">
    <source>
        <dbReference type="ARBA" id="ARBA00009748"/>
    </source>
</evidence>
<evidence type="ECO:0000256" key="6">
    <source>
        <dbReference type="SAM" id="SignalP"/>
    </source>
</evidence>
<dbReference type="CDD" id="cd00010">
    <property type="entry name" value="AAI_LTSS"/>
    <property type="match status" value="1"/>
</dbReference>
<dbReference type="SUPFAM" id="SSF47699">
    <property type="entry name" value="Bifunctional inhibitor/lipid-transfer protein/seed storage 2S albumin"/>
    <property type="match status" value="1"/>
</dbReference>
<feature type="compositionally biased region" description="Pro residues" evidence="5">
    <location>
        <begin position="67"/>
        <end position="93"/>
    </location>
</feature>
<evidence type="ECO:0000256" key="4">
    <source>
        <dbReference type="ARBA" id="ARBA00023180"/>
    </source>
</evidence>
<evidence type="ECO:0000256" key="2">
    <source>
        <dbReference type="ARBA" id="ARBA00022729"/>
    </source>
</evidence>
<evidence type="ECO:0000256" key="3">
    <source>
        <dbReference type="ARBA" id="ARBA00023157"/>
    </source>
</evidence>
<dbReference type="STRING" id="15368.A0A0Q3ITF5"/>
<dbReference type="Gramene" id="KQJ89408">
    <property type="protein sequence ID" value="KQJ89408"/>
    <property type="gene ID" value="BRADI_4g25601v3"/>
</dbReference>
<keyword evidence="3" id="KW-1015">Disulfide bond</keyword>
<reference evidence="8" key="2">
    <citation type="submission" date="2017-06" db="EMBL/GenBank/DDBJ databases">
        <title>WGS assembly of Brachypodium distachyon.</title>
        <authorList>
            <consortium name="The International Brachypodium Initiative"/>
            <person name="Lucas S."/>
            <person name="Harmon-Smith M."/>
            <person name="Lail K."/>
            <person name="Tice H."/>
            <person name="Grimwood J."/>
            <person name="Bruce D."/>
            <person name="Barry K."/>
            <person name="Shu S."/>
            <person name="Lindquist E."/>
            <person name="Wang M."/>
            <person name="Pitluck S."/>
            <person name="Vogel J.P."/>
            <person name="Garvin D.F."/>
            <person name="Mockler T.C."/>
            <person name="Schmutz J."/>
            <person name="Rokhsar D."/>
            <person name="Bevan M.W."/>
        </authorList>
    </citation>
    <scope>NUCLEOTIDE SEQUENCE</scope>
    <source>
        <strain evidence="8">Bd21</strain>
    </source>
</reference>
<dbReference type="InterPro" id="IPR043325">
    <property type="entry name" value="LTSS"/>
</dbReference>
<comment type="similarity">
    <text evidence="1">Belongs to the plant LTP family.</text>
</comment>
<dbReference type="OrthoDB" id="687302at2759"/>
<dbReference type="InterPro" id="IPR036312">
    <property type="entry name" value="Bifun_inhib/LTP/seed_sf"/>
</dbReference>
<feature type="chain" id="PRO_5033239597" description="Bifunctional inhibitor/plant lipid transfer protein/seed storage helical domain-containing protein" evidence="6">
    <location>
        <begin position="19"/>
        <end position="255"/>
    </location>
</feature>
<dbReference type="InterPro" id="IPR016140">
    <property type="entry name" value="Bifunc_inhib/LTP/seed_store"/>
</dbReference>
<reference evidence="8 9" key="1">
    <citation type="journal article" date="2010" name="Nature">
        <title>Genome sequencing and analysis of the model grass Brachypodium distachyon.</title>
        <authorList>
            <consortium name="International Brachypodium Initiative"/>
        </authorList>
    </citation>
    <scope>NUCLEOTIDE SEQUENCE [LARGE SCALE GENOMIC DNA]</scope>
    <source>
        <strain evidence="8 9">Bd21</strain>
    </source>
</reference>
<dbReference type="EnsemblPlants" id="KQJ89408">
    <property type="protein sequence ID" value="KQJ89408"/>
    <property type="gene ID" value="BRADI_4g25601v3"/>
</dbReference>
<feature type="compositionally biased region" description="Polar residues" evidence="5">
    <location>
        <begin position="245"/>
        <end position="255"/>
    </location>
</feature>
<evidence type="ECO:0000313" key="8">
    <source>
        <dbReference type="EMBL" id="KQJ89408.2"/>
    </source>
</evidence>
<gene>
    <name evidence="8" type="ORF">BRADI_4g25601v3</name>
</gene>
<reference evidence="9" key="3">
    <citation type="submission" date="2018-08" db="UniProtKB">
        <authorList>
            <consortium name="EnsemblPlants"/>
        </authorList>
    </citation>
    <scope>IDENTIFICATION</scope>
    <source>
        <strain evidence="9">cv. Bd21</strain>
    </source>
</reference>
<keyword evidence="10" id="KW-1185">Reference proteome</keyword>
<dbReference type="PANTHER" id="PTHR33044">
    <property type="entry name" value="BIFUNCTIONAL INHIBITOR/LIPID-TRANSFER PROTEIN/SEED STORAGE 2S ALBUMIN SUPERFAMILY PROTEIN-RELATED"/>
    <property type="match status" value="1"/>
</dbReference>
<dbReference type="InParanoid" id="A0A0Q3ITF5"/>
<sequence length="255" mass="26409">MATKLCLALLLVVMAVAATPAAATRRRPESRVLWYPGIRPRGGSSPSVFPGWPRRPSSPPASSRFSPPSPRPSPPASPSPVVPTPPSSTPPPCVAAARPLPGFPGVSSSPSTSSSSAPADCVTPLAGLMTCGPFLTGSAQDTPAPGSECCSGLGMFLNSTAAAEDRSLRCLCPVILGDVNRMLPRPVDPVRMMYLPISCGVVLPPQVLFICFTGQPTPPVVSRIPDSWRKTFFSSSSLSSSSSSGNQSTLTPPEK</sequence>
<dbReference type="AlphaFoldDB" id="A0A0Q3ITF5"/>